<dbReference type="InterPro" id="IPR013094">
    <property type="entry name" value="AB_hydrolase_3"/>
</dbReference>
<dbReference type="InterPro" id="IPR029058">
    <property type="entry name" value="AB_hydrolase_fold"/>
</dbReference>
<evidence type="ECO:0000313" key="8">
    <source>
        <dbReference type="EMBL" id="KFW12174.1"/>
    </source>
</evidence>
<dbReference type="ESTHER" id="eurhl-a0a093jms7">
    <property type="family name" value="Arylacetamide_deacetylase"/>
</dbReference>
<dbReference type="SUPFAM" id="SSF53474">
    <property type="entry name" value="alpha/beta-Hydrolases"/>
    <property type="match status" value="1"/>
</dbReference>
<dbReference type="PANTHER" id="PTHR48081:SF28">
    <property type="entry name" value="ALPHA_BETA HYDROLASE FOLD-3 DOMAIN-CONTAINING PROTEIN"/>
    <property type="match status" value="1"/>
</dbReference>
<keyword evidence="3" id="KW-1015">Disulfide bond</keyword>
<feature type="active site" evidence="4">
    <location>
        <position position="343"/>
    </location>
</feature>
<feature type="active site" evidence="4">
    <location>
        <position position="373"/>
    </location>
</feature>
<dbReference type="InterPro" id="IPR050300">
    <property type="entry name" value="GDXG_lipolytic_enzyme"/>
</dbReference>
<dbReference type="PANTHER" id="PTHR48081">
    <property type="entry name" value="AB HYDROLASE SUPERFAMILY PROTEIN C4A8.06C"/>
    <property type="match status" value="1"/>
</dbReference>
<dbReference type="GO" id="GO:0052689">
    <property type="term" value="F:carboxylic ester hydrolase activity"/>
    <property type="evidence" value="ECO:0007669"/>
    <property type="project" value="InterPro"/>
</dbReference>
<comment type="similarity">
    <text evidence="1">Belongs to the 'GDXG' lipolytic enzyme family.</text>
</comment>
<dbReference type="EMBL" id="KK578694">
    <property type="protein sequence ID" value="KFW12174.1"/>
    <property type="molecule type" value="Genomic_DNA"/>
</dbReference>
<feature type="signal peptide" evidence="6">
    <location>
        <begin position="1"/>
        <end position="16"/>
    </location>
</feature>
<dbReference type="PROSITE" id="PS01174">
    <property type="entry name" value="LIPASE_GDXG_SER"/>
    <property type="match status" value="1"/>
</dbReference>
<name>A0A093JMS7_EURHL</name>
<protein>
    <submittedName>
        <fullName evidence="8">Arylacetamide deacetylase</fullName>
    </submittedName>
</protein>
<proteinExistence type="inferred from homology"/>
<organism evidence="8 9">
    <name type="scientific">Eurypyga helias</name>
    <name type="common">Sunbittern</name>
    <name type="synonym">Ardea helias</name>
    <dbReference type="NCBI Taxonomy" id="54383"/>
    <lineage>
        <taxon>Eukaryota</taxon>
        <taxon>Metazoa</taxon>
        <taxon>Chordata</taxon>
        <taxon>Craniata</taxon>
        <taxon>Vertebrata</taxon>
        <taxon>Euteleostomi</taxon>
        <taxon>Archelosauria</taxon>
        <taxon>Archosauria</taxon>
        <taxon>Dinosauria</taxon>
        <taxon>Saurischia</taxon>
        <taxon>Theropoda</taxon>
        <taxon>Coelurosauria</taxon>
        <taxon>Aves</taxon>
        <taxon>Neognathae</taxon>
        <taxon>Neoaves</taxon>
        <taxon>Phaethontimorphae</taxon>
        <taxon>Eurypygiformes</taxon>
        <taxon>Eurypygidae</taxon>
        <taxon>Eurypyga</taxon>
    </lineage>
</organism>
<evidence type="ECO:0000259" key="7">
    <source>
        <dbReference type="Pfam" id="PF07859"/>
    </source>
</evidence>
<dbReference type="KEGG" id="ehs:104515186"/>
<gene>
    <name evidence="8" type="ORF">N326_08439</name>
</gene>
<dbReference type="PIRSF" id="PIRSF037251">
    <property type="entry name" value="Arylacetamide_deacetylase"/>
    <property type="match status" value="1"/>
</dbReference>
<evidence type="ECO:0000313" key="9">
    <source>
        <dbReference type="Proteomes" id="UP000054232"/>
    </source>
</evidence>
<sequence>MGAKLLCLLLTSVLLAYYLYTPIPEDFEEPWKVMLITASFRAVGHLAEVADRLGLMHYMEALMLITAAEYIAPTSDENVTVSDTEFSGVAVRLYLPRRATDGLRRAVVYFHGGGWCVGQAGMKSYDHLTRWTSNKLNAVVVSVNYRLAPKYHFPVQFEDVYSVTKFFLQSSVLSQYGVDPDRVCVAGDSAGGNLAAAVAQQLLEDTEVKTKLKAQALLYPALQALDLNLPSYQKNENKPILPRSLMVKFWSEYFTSDPSLREAMASNRHVPVESSHLFQFVNWSTLLPEELKKGHVYAHPAYGSPELAQKYPGFLDARAAPLLTSDARLRGLPLTYILTCEHDVLRDDGVMYAERLRAAGVPVAHDHAKDAFHGAMMFVSSPAELAVGHRLLNGYIKWLDENL</sequence>
<evidence type="ECO:0000256" key="2">
    <source>
        <dbReference type="ARBA" id="ARBA00022801"/>
    </source>
</evidence>
<dbReference type="InterPro" id="IPR033140">
    <property type="entry name" value="Lipase_GDXG_put_SER_AS"/>
</dbReference>
<dbReference type="Proteomes" id="UP000054232">
    <property type="component" value="Unassembled WGS sequence"/>
</dbReference>
<dbReference type="Gene3D" id="3.40.50.1820">
    <property type="entry name" value="alpha/beta hydrolase"/>
    <property type="match status" value="1"/>
</dbReference>
<dbReference type="Pfam" id="PF07859">
    <property type="entry name" value="Abhydrolase_3"/>
    <property type="match status" value="2"/>
</dbReference>
<feature type="active site" evidence="4 5">
    <location>
        <position position="189"/>
    </location>
</feature>
<evidence type="ECO:0000256" key="5">
    <source>
        <dbReference type="PROSITE-ProRule" id="PRU10038"/>
    </source>
</evidence>
<keyword evidence="6" id="KW-0732">Signal</keyword>
<feature type="chain" id="PRO_5001885185" evidence="6">
    <location>
        <begin position="17"/>
        <end position="403"/>
    </location>
</feature>
<keyword evidence="2" id="KW-0378">Hydrolase</keyword>
<evidence type="ECO:0000256" key="4">
    <source>
        <dbReference type="PIRSR" id="PIRSR037251-1"/>
    </source>
</evidence>
<dbReference type="AlphaFoldDB" id="A0A093JMS7"/>
<dbReference type="InterPro" id="IPR017157">
    <property type="entry name" value="Arylacetamide_deacetylase"/>
</dbReference>
<evidence type="ECO:0000256" key="6">
    <source>
        <dbReference type="SAM" id="SignalP"/>
    </source>
</evidence>
<dbReference type="GO" id="GO:0016020">
    <property type="term" value="C:membrane"/>
    <property type="evidence" value="ECO:0007669"/>
    <property type="project" value="InterPro"/>
</dbReference>
<dbReference type="OrthoDB" id="408631at2759"/>
<feature type="domain" description="Alpha/beta hydrolase fold-3" evidence="7">
    <location>
        <begin position="107"/>
        <end position="266"/>
    </location>
</feature>
<evidence type="ECO:0000256" key="1">
    <source>
        <dbReference type="ARBA" id="ARBA00010515"/>
    </source>
</evidence>
<feature type="domain" description="Alpha/beta hydrolase fold-3" evidence="7">
    <location>
        <begin position="315"/>
        <end position="376"/>
    </location>
</feature>
<evidence type="ECO:0000256" key="3">
    <source>
        <dbReference type="ARBA" id="ARBA00023157"/>
    </source>
</evidence>
<keyword evidence="9" id="KW-1185">Reference proteome</keyword>
<accession>A0A093JMS7</accession>
<reference evidence="8 9" key="1">
    <citation type="submission" date="2014-04" db="EMBL/GenBank/DDBJ databases">
        <title>Genome evolution of avian class.</title>
        <authorList>
            <person name="Zhang G."/>
            <person name="Li C."/>
        </authorList>
    </citation>
    <scope>NUCLEOTIDE SEQUENCE [LARGE SCALE GENOMIC DNA]</scope>
    <source>
        <strain evidence="8">BGI_N326</strain>
    </source>
</reference>